<evidence type="ECO:0000259" key="1">
    <source>
        <dbReference type="Pfam" id="PF07693"/>
    </source>
</evidence>
<name>A0A974P4L8_9CAUL</name>
<feature type="domain" description="KAP NTPase" evidence="1">
    <location>
        <begin position="16"/>
        <end position="181"/>
    </location>
</feature>
<protein>
    <recommendedName>
        <fullName evidence="1">KAP NTPase domain-containing protein</fullName>
    </recommendedName>
</protein>
<sequence length="196" mass="20711">MWRDSESQDDFLNFTELAEQVATLATNASLLPISIGVFGTWGTGKSTVLSLVEQTLKNAEPAPIIVKFDAWLYQGFDDAKAALMEVVAARLVDESKANEGLLQKAKAFAGRVNYFRALGMAADFGLGMAFGVPPGLLTKAGGAIGAMVAGKAGGDDADALKEGGKAAVDAWSKLIRPAEEKTPPKEIAAFREEFGR</sequence>
<gene>
    <name evidence="2" type="ORF">JKL49_08365</name>
</gene>
<evidence type="ECO:0000313" key="2">
    <source>
        <dbReference type="EMBL" id="QQZ51131.1"/>
    </source>
</evidence>
<dbReference type="AlphaFoldDB" id="A0A974P4L8"/>
<accession>A0A974P4L8</accession>
<dbReference type="EMBL" id="CP068570">
    <property type="protein sequence ID" value="QQZ51131.1"/>
    <property type="molecule type" value="Genomic_DNA"/>
</dbReference>
<reference evidence="2" key="1">
    <citation type="submission" date="2021-01" db="EMBL/GenBank/DDBJ databases">
        <title>Genome sequence of Phenylobacterium sp. 20VBR1 isolated from a valley glaceir, Ny-Alesund, Svalbard.</title>
        <authorList>
            <person name="Thomas F.A."/>
            <person name="Krishnan K.P."/>
            <person name="Sinha R.K."/>
        </authorList>
    </citation>
    <scope>NUCLEOTIDE SEQUENCE</scope>
    <source>
        <strain evidence="2">20VBR1</strain>
    </source>
</reference>
<dbReference type="InterPro" id="IPR011646">
    <property type="entry name" value="KAP_P-loop"/>
</dbReference>
<dbReference type="Pfam" id="PF07693">
    <property type="entry name" value="KAP_NTPase"/>
    <property type="match status" value="1"/>
</dbReference>
<organism evidence="2">
    <name type="scientific">Phenylobacterium glaciei</name>
    <dbReference type="NCBI Taxonomy" id="2803784"/>
    <lineage>
        <taxon>Bacteria</taxon>
        <taxon>Pseudomonadati</taxon>
        <taxon>Pseudomonadota</taxon>
        <taxon>Alphaproteobacteria</taxon>
        <taxon>Caulobacterales</taxon>
        <taxon>Caulobacteraceae</taxon>
        <taxon>Phenylobacterium</taxon>
    </lineage>
</organism>
<proteinExistence type="predicted"/>